<dbReference type="PROSITE" id="PS00455">
    <property type="entry name" value="AMP_BINDING"/>
    <property type="match status" value="1"/>
</dbReference>
<dbReference type="PANTHER" id="PTHR44845">
    <property type="entry name" value="CARRIER DOMAIN-CONTAINING PROTEIN"/>
    <property type="match status" value="1"/>
</dbReference>
<evidence type="ECO:0000256" key="18">
    <source>
        <dbReference type="ARBA" id="ARBA00049537"/>
    </source>
</evidence>
<evidence type="ECO:0000256" key="19">
    <source>
        <dbReference type="SAM" id="MobiDB-lite"/>
    </source>
</evidence>
<dbReference type="SUPFAM" id="SSF51735">
    <property type="entry name" value="NAD(P)-binding Rossmann-fold domains"/>
    <property type="match status" value="1"/>
</dbReference>
<dbReference type="PIRSF" id="PIRSF001617">
    <property type="entry name" value="Alpha-AR"/>
    <property type="match status" value="1"/>
</dbReference>
<dbReference type="NCBIfam" id="TIGR01746">
    <property type="entry name" value="Thioester-redct"/>
    <property type="match status" value="1"/>
</dbReference>
<dbReference type="InterPro" id="IPR010080">
    <property type="entry name" value="Thioester_reductase-like_dom"/>
</dbReference>
<dbReference type="Gene3D" id="3.30.300.30">
    <property type="match status" value="1"/>
</dbReference>
<comment type="similarity">
    <text evidence="4">Belongs to the ATP-dependent AMP-binding enzyme family.</text>
</comment>
<dbReference type="GO" id="GO:0019878">
    <property type="term" value="P:lysine biosynthetic process via aminoadipic acid"/>
    <property type="evidence" value="ECO:0007669"/>
    <property type="project" value="UniProtKB-UniPathway"/>
</dbReference>
<dbReference type="GO" id="GO:0016874">
    <property type="term" value="F:ligase activity"/>
    <property type="evidence" value="ECO:0007669"/>
    <property type="project" value="UniProtKB-KW"/>
</dbReference>
<keyword evidence="12" id="KW-0560">Oxidoreductase</keyword>
<keyword evidence="13" id="KW-0457">Lysine biosynthesis</keyword>
<dbReference type="NCBIfam" id="TIGR03443">
    <property type="entry name" value="alpha_am_amid"/>
    <property type="match status" value="1"/>
</dbReference>
<evidence type="ECO:0000256" key="10">
    <source>
        <dbReference type="ARBA" id="ARBA00022605"/>
    </source>
</evidence>
<keyword evidence="7" id="KW-0596">Phosphopantetheine</keyword>
<evidence type="ECO:0000256" key="14">
    <source>
        <dbReference type="ARBA" id="ARBA00031335"/>
    </source>
</evidence>
<sequence>MAELPDPTIDLDWSGYIGAIHEHFDKNARAHPSRVCVTETKSSTSPTRSFDYRQISEAANTIANHLHDAGITNGDVVMIFANRTVELICAFMGVLAAGATVTVLDPLYPPQRQQIYLESAQPRAMISIGKTIDENGPLAPLVQKYVDEELSLKTQIPELRMSDDGVLFGGERDGADIFDSVRSKASSPPDVLVGPDSIAVMSFTSGSEGRPKCVLGRHYSLAKYFPWMSERFNLSADSKFACLSGIAHDPIQRDIFTPLFLGAQLLIPAKEDIAHEKLSEWMREWSPTVTHLTPAMGNLLVAASSAKFPSLRHVFFVGDVLTTRDCKALRQLGPACRIVNMYGTTETSRAVSYFEIPSAEEDPAALDSLGDTVPAGWGMQNVQVLVVSQKDRNKLCGVGEVGELIIRAAGLSAGYLNDPEKNKEKFVDNWFVDNQKWVEADKAKDKGEPWRAFFNGVHDKLYRTGDLGQYLPSGAVRVSGRIDSQVKIRGFRIELNEIDANLSGSPLVRDCKTLVRRNAHEEPKLVSYIVPEIAEWKRWLEASSQEDIEDEGIKMGPTVVYLKRFRALQAVIRDHLKDRLASHSIPSVFIMLQKLPLNPNGKVDSPNLPFPDVSQMMEEASEEDLKSWEALSETEKAVASLWSTLIPGLNAKTLRPDSDFFDSGGHSLLAQQMLLSLRKELNADVLIGVLYSNPSLRGLSSQIDRLRSGQAAEENKETESPYAKSLDELVKTLDVKYQTADPDALSPSSGATFFLTGATGFLGAYLVKDILERENTKLIAHIRGAKDVAFAKERLIRSLKGYLLWQDSWEDRISCVLGDLSKPSLGLDNASWKHVAETADVVVHNGAYVHWIARYEQMLRSNVLSVIDAMKLCNEGKAKLFSFVSSTSTLDTDHYYNLSRDQVAIGRGAVLEADDMEGSRHGLGTGYGQTKWVSEQLAREAGKRGLRGSVVRPGYILGGRNGVCNTDDFLIRLCKGCVQLGARPRIINTVNTIPVDHVAKVVIASALNPALPGVNVCHVTAHPRLRMSEFLSALSYYGYDVPEVDYEEWKTQLEEFVLAGSVEKDQEQSALMPLFHMATSDLPSTTRAPELDDRNAVAVLKGDADRWTGVDDSAGEGVTREDIGRYLRFLATIKFLPWPTSRGRELPPISADVAQAQAQWGPQPWFPQLLPRRPPRSPSTASSSTQARSSRTTLQPITLRAGAEQLYTPLSVMPEIHDAATRSRIQTTLLPFVTVRPPKPARVKFISTFAQHTGDREVLSKPDLEVLALTGVEFYTLRYAQGELRRLSKLCWQYLTQQNASNPRPRPSIEPARDTVISVCHLYLLAPVLDAPITVPEEPISYGKRHDIPTYSQA</sequence>
<dbReference type="CDD" id="cd05235">
    <property type="entry name" value="SDR_e1"/>
    <property type="match status" value="1"/>
</dbReference>
<dbReference type="InterPro" id="IPR014397">
    <property type="entry name" value="Lys2"/>
</dbReference>
<keyword evidence="11" id="KW-0521">NADP</keyword>
<evidence type="ECO:0000256" key="13">
    <source>
        <dbReference type="ARBA" id="ARBA00023154"/>
    </source>
</evidence>
<evidence type="ECO:0000256" key="8">
    <source>
        <dbReference type="ARBA" id="ARBA00022553"/>
    </source>
</evidence>
<dbReference type="InterPro" id="IPR036736">
    <property type="entry name" value="ACP-like_sf"/>
</dbReference>
<evidence type="ECO:0000256" key="7">
    <source>
        <dbReference type="ARBA" id="ARBA00022450"/>
    </source>
</evidence>
<comment type="pathway">
    <text evidence="3">Amino-acid biosynthesis; L-lysine biosynthesis via AAA pathway; L-lysine from L-alpha-aminoadipate (fungal route): step 1/3.</text>
</comment>
<name>A0A439CRS1_9PEZI</name>
<keyword evidence="9" id="KW-0436">Ligase</keyword>
<feature type="domain" description="Carrier" evidence="20">
    <location>
        <begin position="629"/>
        <end position="707"/>
    </location>
</feature>
<evidence type="ECO:0000256" key="15">
    <source>
        <dbReference type="ARBA" id="ARBA00032195"/>
    </source>
</evidence>
<dbReference type="SUPFAM" id="SSF56801">
    <property type="entry name" value="Acetyl-CoA synthetase-like"/>
    <property type="match status" value="1"/>
</dbReference>
<dbReference type="Pfam" id="PF17146">
    <property type="entry name" value="PIN_6"/>
    <property type="match status" value="1"/>
</dbReference>
<comment type="cofactor">
    <cofactor evidence="1">
        <name>pantetheine 4'-phosphate</name>
        <dbReference type="ChEBI" id="CHEBI:47942"/>
    </cofactor>
</comment>
<comment type="catalytic activity">
    <reaction evidence="17">
        <text>(S)-2-amino-6-oxohexanoate + NAD(+) + H2O = L-2-aminoadipate + NADH + 2 H(+)</text>
        <dbReference type="Rhea" id="RHEA:12308"/>
        <dbReference type="ChEBI" id="CHEBI:15377"/>
        <dbReference type="ChEBI" id="CHEBI:15378"/>
        <dbReference type="ChEBI" id="CHEBI:57540"/>
        <dbReference type="ChEBI" id="CHEBI:57945"/>
        <dbReference type="ChEBI" id="CHEBI:58321"/>
        <dbReference type="ChEBI" id="CHEBI:58672"/>
        <dbReference type="EC" id="1.2.1.31"/>
    </reaction>
</comment>
<comment type="catalytic activity">
    <reaction evidence="18">
        <text>(S)-2-amino-6-oxohexanoate + NADP(+) + H2O = L-2-aminoadipate + NADPH + 2 H(+)</text>
        <dbReference type="Rhea" id="RHEA:12304"/>
        <dbReference type="ChEBI" id="CHEBI:15377"/>
        <dbReference type="ChEBI" id="CHEBI:15378"/>
        <dbReference type="ChEBI" id="CHEBI:57783"/>
        <dbReference type="ChEBI" id="CHEBI:58321"/>
        <dbReference type="ChEBI" id="CHEBI:58349"/>
        <dbReference type="ChEBI" id="CHEBI:58672"/>
        <dbReference type="EC" id="1.2.1.31"/>
    </reaction>
</comment>
<evidence type="ECO:0000256" key="1">
    <source>
        <dbReference type="ARBA" id="ARBA00001957"/>
    </source>
</evidence>
<feature type="region of interest" description="Disordered" evidence="19">
    <location>
        <begin position="1164"/>
        <end position="1195"/>
    </location>
</feature>
<dbReference type="EC" id="1.2.1.95" evidence="5"/>
<dbReference type="PROSITE" id="PS50075">
    <property type="entry name" value="CARRIER"/>
    <property type="match status" value="1"/>
</dbReference>
<evidence type="ECO:0000313" key="22">
    <source>
        <dbReference type="Proteomes" id="UP000286045"/>
    </source>
</evidence>
<evidence type="ECO:0000256" key="11">
    <source>
        <dbReference type="ARBA" id="ARBA00022857"/>
    </source>
</evidence>
<dbReference type="Pfam" id="PF07993">
    <property type="entry name" value="NAD_binding_4"/>
    <property type="match status" value="1"/>
</dbReference>
<comment type="function">
    <text evidence="2">Catalyzes the activation of alpha-aminoadipate by ATP-dependent adenylation and the reduction of activated alpha-aminoadipate by NADPH. The activated alpha-aminoadipate is bound to the phosphopantheinyl group of the enzyme itself before it is reduced to (S)-2-amino-6-oxohexanoate.</text>
</comment>
<evidence type="ECO:0000256" key="9">
    <source>
        <dbReference type="ARBA" id="ARBA00022598"/>
    </source>
</evidence>
<proteinExistence type="inferred from homology"/>
<accession>A0A439CRS1</accession>
<dbReference type="PANTHER" id="PTHR44845:SF1">
    <property type="entry name" value="L-2-AMINOADIPATE REDUCTASE"/>
    <property type="match status" value="1"/>
</dbReference>
<evidence type="ECO:0000256" key="2">
    <source>
        <dbReference type="ARBA" id="ARBA00003499"/>
    </source>
</evidence>
<dbReference type="Pfam" id="PF00550">
    <property type="entry name" value="PP-binding"/>
    <property type="match status" value="1"/>
</dbReference>
<dbReference type="InterPro" id="IPR042099">
    <property type="entry name" value="ANL_N_sf"/>
</dbReference>
<dbReference type="InterPro" id="IPR000873">
    <property type="entry name" value="AMP-dep_synth/lig_dom"/>
</dbReference>
<dbReference type="InterPro" id="IPR045851">
    <property type="entry name" value="AMP-bd_C_sf"/>
</dbReference>
<evidence type="ECO:0000256" key="16">
    <source>
        <dbReference type="ARBA" id="ARBA00048260"/>
    </source>
</evidence>
<dbReference type="InterPro" id="IPR020845">
    <property type="entry name" value="AMP-binding_CS"/>
</dbReference>
<dbReference type="Pfam" id="PF00501">
    <property type="entry name" value="AMP-binding"/>
    <property type="match status" value="1"/>
</dbReference>
<dbReference type="InterPro" id="IPR010071">
    <property type="entry name" value="AA_adenyl_dom"/>
</dbReference>
<dbReference type="UniPathway" id="UPA00033">
    <property type="reaction ID" value="UER00032"/>
</dbReference>
<reference evidence="21 22" key="1">
    <citation type="submission" date="2018-12" db="EMBL/GenBank/DDBJ databases">
        <title>Draft genome sequence of Xylaria grammica IHI A82.</title>
        <authorList>
            <person name="Buettner E."/>
            <person name="Kellner H."/>
        </authorList>
    </citation>
    <scope>NUCLEOTIDE SEQUENCE [LARGE SCALE GENOMIC DNA]</scope>
    <source>
        <strain evidence="21 22">IHI A82</strain>
    </source>
</reference>
<keyword evidence="8" id="KW-0597">Phosphoprotein</keyword>
<dbReference type="EMBL" id="RYZI01000516">
    <property type="protein sequence ID" value="RWA04802.1"/>
    <property type="molecule type" value="Genomic_DNA"/>
</dbReference>
<evidence type="ECO:0000256" key="3">
    <source>
        <dbReference type="ARBA" id="ARBA00004827"/>
    </source>
</evidence>
<evidence type="ECO:0000256" key="5">
    <source>
        <dbReference type="ARBA" id="ARBA00012913"/>
    </source>
</evidence>
<dbReference type="Proteomes" id="UP000286045">
    <property type="component" value="Unassembled WGS sequence"/>
</dbReference>
<evidence type="ECO:0000256" key="6">
    <source>
        <dbReference type="ARBA" id="ARBA00013073"/>
    </source>
</evidence>
<evidence type="ECO:0000256" key="12">
    <source>
        <dbReference type="ARBA" id="ARBA00023002"/>
    </source>
</evidence>
<feature type="compositionally biased region" description="Low complexity" evidence="19">
    <location>
        <begin position="1178"/>
        <end position="1195"/>
    </location>
</feature>
<gene>
    <name evidence="21" type="ORF">EKO27_g10306</name>
</gene>
<comment type="catalytic activity">
    <reaction evidence="16">
        <text>(S)-2-amino-6-oxohexanoate + AMP + diphosphate + NADP(+) = L-2-aminoadipate + ATP + NADPH + H(+)</text>
        <dbReference type="Rhea" id="RHEA:46936"/>
        <dbReference type="ChEBI" id="CHEBI:15378"/>
        <dbReference type="ChEBI" id="CHEBI:30616"/>
        <dbReference type="ChEBI" id="CHEBI:33019"/>
        <dbReference type="ChEBI" id="CHEBI:57783"/>
        <dbReference type="ChEBI" id="CHEBI:58321"/>
        <dbReference type="ChEBI" id="CHEBI:58349"/>
        <dbReference type="ChEBI" id="CHEBI:58672"/>
        <dbReference type="ChEBI" id="CHEBI:456215"/>
        <dbReference type="EC" id="1.2.1.95"/>
    </reaction>
</comment>
<dbReference type="SUPFAM" id="SSF47336">
    <property type="entry name" value="ACP-like"/>
    <property type="match status" value="1"/>
</dbReference>
<dbReference type="GO" id="GO:0004043">
    <property type="term" value="F:L-aminoadipate-semialdehyde dehydrogenase [NAD(P)+] activity"/>
    <property type="evidence" value="ECO:0007669"/>
    <property type="project" value="UniProtKB-EC"/>
</dbReference>
<dbReference type="InterPro" id="IPR036291">
    <property type="entry name" value="NAD(P)-bd_dom_sf"/>
</dbReference>
<dbReference type="Gene3D" id="3.40.50.1010">
    <property type="entry name" value="5'-nuclease"/>
    <property type="match status" value="1"/>
</dbReference>
<dbReference type="Gene3D" id="1.10.1200.10">
    <property type="entry name" value="ACP-like"/>
    <property type="match status" value="1"/>
</dbReference>
<evidence type="ECO:0000256" key="4">
    <source>
        <dbReference type="ARBA" id="ARBA00006432"/>
    </source>
</evidence>
<keyword evidence="10" id="KW-0028">Amino-acid biosynthesis</keyword>
<comment type="caution">
    <text evidence="21">The sequence shown here is derived from an EMBL/GenBank/DDBJ whole genome shotgun (WGS) entry which is preliminary data.</text>
</comment>
<dbReference type="InterPro" id="IPR033411">
    <property type="entry name" value="Ribonuclease_PIN"/>
</dbReference>
<protein>
    <recommendedName>
        <fullName evidence="15">Alpha-aminoadipate reductase</fullName>
        <ecNumber evidence="6">1.2.1.31</ecNumber>
        <ecNumber evidence="5">1.2.1.95</ecNumber>
    </recommendedName>
    <alternativeName>
        <fullName evidence="14">L-aminoadipate-semialdehyde dehydrogenase</fullName>
    </alternativeName>
</protein>
<dbReference type="Gene3D" id="3.40.50.12780">
    <property type="entry name" value="N-terminal domain of ligase-like"/>
    <property type="match status" value="1"/>
</dbReference>
<dbReference type="InterPro" id="IPR013120">
    <property type="entry name" value="FAR_NAD-bd"/>
</dbReference>
<dbReference type="InterPro" id="IPR009081">
    <property type="entry name" value="PP-bd_ACP"/>
</dbReference>
<dbReference type="Gene3D" id="3.40.50.720">
    <property type="entry name" value="NAD(P)-binding Rossmann-like Domain"/>
    <property type="match status" value="1"/>
</dbReference>
<evidence type="ECO:0000256" key="17">
    <source>
        <dbReference type="ARBA" id="ARBA00048414"/>
    </source>
</evidence>
<dbReference type="STRING" id="363999.A0A439CRS1"/>
<dbReference type="NCBIfam" id="TIGR01733">
    <property type="entry name" value="AA-adenyl-dom"/>
    <property type="match status" value="1"/>
</dbReference>
<keyword evidence="22" id="KW-1185">Reference proteome</keyword>
<evidence type="ECO:0000313" key="21">
    <source>
        <dbReference type="EMBL" id="RWA04802.1"/>
    </source>
</evidence>
<dbReference type="EC" id="1.2.1.31" evidence="6"/>
<evidence type="ECO:0000259" key="20">
    <source>
        <dbReference type="PROSITE" id="PS50075"/>
    </source>
</evidence>
<organism evidence="21 22">
    <name type="scientific">Xylaria grammica</name>
    <dbReference type="NCBI Taxonomy" id="363999"/>
    <lineage>
        <taxon>Eukaryota</taxon>
        <taxon>Fungi</taxon>
        <taxon>Dikarya</taxon>
        <taxon>Ascomycota</taxon>
        <taxon>Pezizomycotina</taxon>
        <taxon>Sordariomycetes</taxon>
        <taxon>Xylariomycetidae</taxon>
        <taxon>Xylariales</taxon>
        <taxon>Xylariaceae</taxon>
        <taxon>Xylaria</taxon>
    </lineage>
</organism>